<organism evidence="1 2">
    <name type="scientific">Zarea fungicola</name>
    <dbReference type="NCBI Taxonomy" id="93591"/>
    <lineage>
        <taxon>Eukaryota</taxon>
        <taxon>Fungi</taxon>
        <taxon>Dikarya</taxon>
        <taxon>Ascomycota</taxon>
        <taxon>Pezizomycotina</taxon>
        <taxon>Sordariomycetes</taxon>
        <taxon>Hypocreomycetidae</taxon>
        <taxon>Hypocreales</taxon>
        <taxon>Cordycipitaceae</taxon>
        <taxon>Zarea</taxon>
    </lineage>
</organism>
<reference evidence="1" key="1">
    <citation type="submission" date="2022-08" db="EMBL/GenBank/DDBJ databases">
        <title>Genome Sequence of Lecanicillium fungicola.</title>
        <authorList>
            <person name="Buettner E."/>
        </authorList>
    </citation>
    <scope>NUCLEOTIDE SEQUENCE</scope>
    <source>
        <strain evidence="1">Babe33</strain>
    </source>
</reference>
<protein>
    <submittedName>
        <fullName evidence="1">Uncharacterized protein</fullName>
    </submittedName>
</protein>
<comment type="caution">
    <text evidence="1">The sequence shown here is derived from an EMBL/GenBank/DDBJ whole genome shotgun (WGS) entry which is preliminary data.</text>
</comment>
<sequence>MFSSIAAKLNRQFSSRASMPTKPQPQRTTYTSKPVDIPSSFLKTPPTAPVTYKHVDFGNSPLPEYADCFAVVIDNVLAPWECDQLLKLAEQSVPLAEEGDSPWRPALVNVGVGVEMPITDYRNSDRIIWDQQTVADRIWQRCLQARRSEDGVEGKGSGGGESVEAMLSKTPDDGGDDGDWKFERLNERMRFLKYTKGQFFKPHCDGPYYYTDNGTEVQTHYTLHLYLSDSAKTSETGEGCVGGATSFLSRDLKRRLDIDPKAGSVLVFQHRRLLHQGDEVYEGTKYTMRTDILYRWVRNSSRLQPPLRDSRNAVALHGLSSPRTGNYALQPVHADTAMTGASLISLPREMLQHIAEQITHLRDVASLLRAHRRLHDVLRPSLYRRDAKSRMPRALVRGAHCDEMKTVKWALEAGSDIEAVYGGSSRPNDNEMDAETTPLLAAARNANLEMVRFLADAGADGRRIDSKGFNALIHAAQKALQPEDEGKRQALVGFLLERFPSLVYDITRGGGGLPAVQVAEQKAFFRMILETMDPIMCGSSLERAAVLGYEDIFHWLLERGVKVDLERWEHKNVNLLSNVCKGTSHAHVRIARFLIEQGANVEGTWFRSETTPLWNACKANGENVFDMVNMLLDNGAKVISEQNNRNRKFPLREACKNNNVALAELLVARNVTDQRYSANDVGFLLYAACYRGGTEVYRFITRNLPTPSLESPLGASLVSAACSSPSGNTALVKMLLDSGAPLPSTDLQYQVAPALVNAWKSGNIANLKLLLEAGADPNFLSTRSIPLIVRPDWPQVDDESQVACLKLVLSFGADPLTTVHKQFTPLHAACEAGAVGCVRLLLEQHGADPTARDENQLTPLHAAVRLLLQQHRGDPTARDEDQPTPLRASVQASQLEIVKILVAHGADVFAQYGTPPVRTALHDALQSGDAEEMIEYLLEKGTPSGSFGFQETYENDPARTGDAPLCILVDNLSLYEPSQAVEWLLDLDPEPCIVDRALTMACEKGFSATVKMLLKRGANPNSRWFGMTPLSAAAPCSTNIVNLLISYGADVNTLDMDGHAPFFAALHLENLHSSSIATLRRLLSAGADPSTAWGDGMSAVAFFEGEQTQPAPRKKVLLKLADLLEKVVNVDVMELLLDECGLQAALTPAEWSAIFQEGLLYGNGNLVRFLVDRGLVDIEKPDENGNTPEMLCTGRWYWGEVRDTIRHLVAQSRQREAMRA</sequence>
<evidence type="ECO:0000313" key="2">
    <source>
        <dbReference type="Proteomes" id="UP001143910"/>
    </source>
</evidence>
<proteinExistence type="predicted"/>
<name>A0ACC1NG14_9HYPO</name>
<keyword evidence="2" id="KW-1185">Reference proteome</keyword>
<dbReference type="EMBL" id="JANJQO010000432">
    <property type="protein sequence ID" value="KAJ2977854.1"/>
    <property type="molecule type" value="Genomic_DNA"/>
</dbReference>
<accession>A0ACC1NG14</accession>
<gene>
    <name evidence="1" type="ORF">NQ176_g4139</name>
</gene>
<dbReference type="Proteomes" id="UP001143910">
    <property type="component" value="Unassembled WGS sequence"/>
</dbReference>
<evidence type="ECO:0000313" key="1">
    <source>
        <dbReference type="EMBL" id="KAJ2977854.1"/>
    </source>
</evidence>